<protein>
    <submittedName>
        <fullName evidence="1">Uncharacterized protein</fullName>
    </submittedName>
</protein>
<evidence type="ECO:0000313" key="2">
    <source>
        <dbReference type="Proteomes" id="UP000182241"/>
    </source>
</evidence>
<dbReference type="STRING" id="57704.SAMN04489793_3307"/>
<evidence type="ECO:0000313" key="1">
    <source>
        <dbReference type="EMBL" id="SEC83396.1"/>
    </source>
</evidence>
<dbReference type="EMBL" id="FNSA01000003">
    <property type="protein sequence ID" value="SEC83396.1"/>
    <property type="molecule type" value="Genomic_DNA"/>
</dbReference>
<name>A0A1H4VQS5_TSUTY</name>
<dbReference type="Proteomes" id="UP000182241">
    <property type="component" value="Unassembled WGS sequence"/>
</dbReference>
<keyword evidence="2" id="KW-1185">Reference proteome</keyword>
<accession>A0A1H4VQS5</accession>
<gene>
    <name evidence="1" type="ORF">SAMN04489793_3307</name>
</gene>
<proteinExistence type="predicted"/>
<sequence>MHGHDDEILAALVSDWDVAPPRSESGQLFCPHEVQSVVADAIRGAWAVLAWGPVLLAGGEHGDELTYRVWHAGSEDVPPWVLEHLLPDGEAPD</sequence>
<reference evidence="2" key="1">
    <citation type="submission" date="2016-10" db="EMBL/GenBank/DDBJ databases">
        <authorList>
            <person name="Varghese N."/>
            <person name="Submissions S."/>
        </authorList>
    </citation>
    <scope>NUCLEOTIDE SEQUENCE [LARGE SCALE GENOMIC DNA]</scope>
    <source>
        <strain evidence="2">DSM 44234</strain>
    </source>
</reference>
<organism evidence="1 2">
    <name type="scientific">Tsukamurella tyrosinosolvens</name>
    <dbReference type="NCBI Taxonomy" id="57704"/>
    <lineage>
        <taxon>Bacteria</taxon>
        <taxon>Bacillati</taxon>
        <taxon>Actinomycetota</taxon>
        <taxon>Actinomycetes</taxon>
        <taxon>Mycobacteriales</taxon>
        <taxon>Tsukamurellaceae</taxon>
        <taxon>Tsukamurella</taxon>
    </lineage>
</organism>
<dbReference type="RefSeq" id="WP_139286221.1">
    <property type="nucleotide sequence ID" value="NZ_FNSA01000003.1"/>
</dbReference>
<dbReference type="AlphaFoldDB" id="A0A1H4VQS5"/>